<evidence type="ECO:0000256" key="1">
    <source>
        <dbReference type="SAM" id="Phobius"/>
    </source>
</evidence>
<keyword evidence="3" id="KW-1185">Reference proteome</keyword>
<feature type="transmembrane region" description="Helical" evidence="1">
    <location>
        <begin position="6"/>
        <end position="24"/>
    </location>
</feature>
<dbReference type="Proteomes" id="UP000193087">
    <property type="component" value="Unassembled WGS sequence"/>
</dbReference>
<keyword evidence="1" id="KW-1133">Transmembrane helix</keyword>
<organism evidence="2 3">
    <name type="scientific">Mycobacterium riyadhense</name>
    <dbReference type="NCBI Taxonomy" id="486698"/>
    <lineage>
        <taxon>Bacteria</taxon>
        <taxon>Bacillati</taxon>
        <taxon>Actinomycetota</taxon>
        <taxon>Actinomycetes</taxon>
        <taxon>Mycobacteriales</taxon>
        <taxon>Mycobacteriaceae</taxon>
        <taxon>Mycobacterium</taxon>
    </lineage>
</organism>
<comment type="caution">
    <text evidence="2">The sequence shown here is derived from an EMBL/GenBank/DDBJ whole genome shotgun (WGS) entry which is preliminary data.</text>
</comment>
<keyword evidence="1" id="KW-0472">Membrane</keyword>
<name>A0A1X2CHN4_9MYCO</name>
<gene>
    <name evidence="2" type="ORF">AWC22_22935</name>
</gene>
<sequence>MDMTIAIASVMTLAGIWLFGIWLGHQEDLKHRSRYEGFQKFPRCVGEFAALDGHSTSNARLSHPHRYLCIR</sequence>
<proteinExistence type="predicted"/>
<evidence type="ECO:0000313" key="3">
    <source>
        <dbReference type="Proteomes" id="UP000193087"/>
    </source>
</evidence>
<evidence type="ECO:0000313" key="2">
    <source>
        <dbReference type="EMBL" id="ORW75284.1"/>
    </source>
</evidence>
<dbReference type="AlphaFoldDB" id="A0A1X2CHN4"/>
<dbReference type="EMBL" id="LQPQ01000114">
    <property type="protein sequence ID" value="ORW75284.1"/>
    <property type="molecule type" value="Genomic_DNA"/>
</dbReference>
<accession>A0A1X2CHN4</accession>
<protein>
    <submittedName>
        <fullName evidence="2">Uncharacterized protein</fullName>
    </submittedName>
</protein>
<keyword evidence="1" id="KW-0812">Transmembrane</keyword>
<reference evidence="2 3" key="1">
    <citation type="submission" date="2016-01" db="EMBL/GenBank/DDBJ databases">
        <title>The new phylogeny of the genus Mycobacterium.</title>
        <authorList>
            <person name="Tarcisio F."/>
            <person name="Conor M."/>
            <person name="Antonella G."/>
            <person name="Elisabetta G."/>
            <person name="Giulia F.S."/>
            <person name="Sara T."/>
            <person name="Anna F."/>
            <person name="Clotilde B."/>
            <person name="Roberto B."/>
            <person name="Veronica D.S."/>
            <person name="Fabio R."/>
            <person name="Monica P."/>
            <person name="Olivier J."/>
            <person name="Enrico T."/>
            <person name="Nicola S."/>
        </authorList>
    </citation>
    <scope>NUCLEOTIDE SEQUENCE [LARGE SCALE GENOMIC DNA]</scope>
    <source>
        <strain evidence="2 3">DSM 45176</strain>
    </source>
</reference>